<dbReference type="InterPro" id="IPR021600">
    <property type="entry name" value="TFIIE_asu_C"/>
</dbReference>
<dbReference type="InterPro" id="IPR024550">
    <property type="entry name" value="TFIIEa/SarR/Rpc3_HTH_dom"/>
</dbReference>
<dbReference type="Pfam" id="PF11521">
    <property type="entry name" value="TFIIE-A_C"/>
    <property type="match status" value="1"/>
</dbReference>
<feature type="domain" description="HTH TFE/IIEalpha-type" evidence="5">
    <location>
        <begin position="14"/>
        <end position="104"/>
    </location>
</feature>
<dbReference type="GO" id="GO:0005673">
    <property type="term" value="C:transcription factor TFIIE complex"/>
    <property type="evidence" value="ECO:0007669"/>
    <property type="project" value="TreeGrafter"/>
</dbReference>
<proteinExistence type="inferred from homology"/>
<protein>
    <submittedName>
        <fullName evidence="6">T2EA factor</fullName>
    </submittedName>
</protein>
<dbReference type="Proteomes" id="UP000518305">
    <property type="component" value="Unassembled WGS sequence"/>
</dbReference>
<comment type="similarity">
    <text evidence="1">Belongs to the TFIIE alpha subunit family.</text>
</comment>
<keyword evidence="7" id="KW-1185">Reference proteome</keyword>
<dbReference type="PANTHER" id="PTHR13097:SF7">
    <property type="entry name" value="GENERAL TRANSCRIPTION FACTOR IIE SUBUNIT 1"/>
    <property type="match status" value="1"/>
</dbReference>
<reference evidence="6 7" key="1">
    <citation type="submission" date="2019-09" db="EMBL/GenBank/DDBJ databases">
        <title>Bird 10,000 Genomes (B10K) Project - Family phase.</title>
        <authorList>
            <person name="Zhang G."/>
        </authorList>
    </citation>
    <scope>NUCLEOTIDE SEQUENCE [LARGE SCALE GENOMIC DNA]</scope>
    <source>
        <strain evidence="6">B10K-DU-001-23</strain>
        <tissue evidence="6">Muscle</tissue>
    </source>
</reference>
<evidence type="ECO:0000256" key="3">
    <source>
        <dbReference type="ARBA" id="ARBA00023163"/>
    </source>
</evidence>
<dbReference type="EMBL" id="VWZJ01007417">
    <property type="protein sequence ID" value="NXG61001.1"/>
    <property type="molecule type" value="Genomic_DNA"/>
</dbReference>
<dbReference type="AlphaFoldDB" id="A0A7K9D842"/>
<evidence type="ECO:0000313" key="7">
    <source>
        <dbReference type="Proteomes" id="UP000518305"/>
    </source>
</evidence>
<dbReference type="InterPro" id="IPR039997">
    <property type="entry name" value="TFE"/>
</dbReference>
<feature type="compositionally biased region" description="Acidic residues" evidence="4">
    <location>
        <begin position="352"/>
        <end position="362"/>
    </location>
</feature>
<dbReference type="InterPro" id="IPR013083">
    <property type="entry name" value="Znf_RING/FYVE/PHD"/>
</dbReference>
<dbReference type="Gene3D" id="6.10.140.1250">
    <property type="match status" value="1"/>
</dbReference>
<dbReference type="Gene3D" id="3.30.40.10">
    <property type="entry name" value="Zinc/RING finger domain, C3HC4 (zinc finger)"/>
    <property type="match status" value="1"/>
</dbReference>
<evidence type="ECO:0000259" key="5">
    <source>
        <dbReference type="PROSITE" id="PS51344"/>
    </source>
</evidence>
<feature type="non-terminal residue" evidence="6">
    <location>
        <position position="438"/>
    </location>
</feature>
<feature type="non-terminal residue" evidence="6">
    <location>
        <position position="1"/>
    </location>
</feature>
<evidence type="ECO:0000256" key="1">
    <source>
        <dbReference type="ARBA" id="ARBA00008947"/>
    </source>
</evidence>
<keyword evidence="2" id="KW-0805">Transcription regulation</keyword>
<dbReference type="InterPro" id="IPR002853">
    <property type="entry name" value="TFIIE_asu"/>
</dbReference>
<dbReference type="Pfam" id="PF02002">
    <property type="entry name" value="TFIIE_alpha"/>
    <property type="match status" value="1"/>
</dbReference>
<dbReference type="PROSITE" id="PS51344">
    <property type="entry name" value="HTH_TFE_IIE"/>
    <property type="match status" value="1"/>
</dbReference>
<evidence type="ECO:0000256" key="2">
    <source>
        <dbReference type="ARBA" id="ARBA00023015"/>
    </source>
</evidence>
<dbReference type="SUPFAM" id="SSF57783">
    <property type="entry name" value="Zinc beta-ribbon"/>
    <property type="match status" value="1"/>
</dbReference>
<organism evidence="6 7">
    <name type="scientific">Hemiprocne comata</name>
    <dbReference type="NCBI Taxonomy" id="243314"/>
    <lineage>
        <taxon>Eukaryota</taxon>
        <taxon>Metazoa</taxon>
        <taxon>Chordata</taxon>
        <taxon>Craniata</taxon>
        <taxon>Vertebrata</taxon>
        <taxon>Euteleostomi</taxon>
        <taxon>Archelosauria</taxon>
        <taxon>Archosauria</taxon>
        <taxon>Dinosauria</taxon>
        <taxon>Saurischia</taxon>
        <taxon>Theropoda</taxon>
        <taxon>Coelurosauria</taxon>
        <taxon>Aves</taxon>
        <taxon>Neognathae</taxon>
        <taxon>Neoaves</taxon>
        <taxon>Strisores</taxon>
        <taxon>Apodiformes</taxon>
        <taxon>Apodidae</taxon>
        <taxon>Hemiprocninae</taxon>
        <taxon>Hemiprocne</taxon>
    </lineage>
</organism>
<dbReference type="InterPro" id="IPR017919">
    <property type="entry name" value="TFIIE/TFIIEa_HTH"/>
</dbReference>
<dbReference type="GO" id="GO:0006367">
    <property type="term" value="P:transcription initiation at RNA polymerase II promoter"/>
    <property type="evidence" value="ECO:0007669"/>
    <property type="project" value="InterPro"/>
</dbReference>
<dbReference type="OrthoDB" id="361102at2759"/>
<evidence type="ECO:0000313" key="6">
    <source>
        <dbReference type="EMBL" id="NXG61001.1"/>
    </source>
</evidence>
<sequence length="438" mass="49946">MTDPDVVTEVPAALKRLAKYVVRGFYGIEHALALDILIRNTCVKEEDMLELLKFDRKQLRAVLNTLKGDKFIKCRMRVETAPDGKTTRHNYYFINYRLLVNVVKYKLDHMRRRIETDERDSTNRASFKCPICFSTFTDLEANQLFDPMTGKSRGNRFLKVKCEHKRTWDYRSLIWVEKREIAREVYLIKSAEDSSLTWGRSTFPIQTHWMSVFKERAAGIGSGTAAGIAGGHHREAWTTKGPSYEDLYTQNVVINMEDQEDLNRSATEGKPARERPIWLRESTVQGAYDPDEIKDGGRDLDTFQEREEGRVALDDNEEVMRALLIHEKKTPSASTVTVGGAAPLSGANASDSESETSESEEESPPRPPTTATTTYGLEDEEEDEEFEVVAEDPTVTVAGRPHSYSQVSQRPELVAQMTPEEKEVYIAMGRRMFEDMFD</sequence>
<evidence type="ECO:0000256" key="4">
    <source>
        <dbReference type="SAM" id="MobiDB-lite"/>
    </source>
</evidence>
<accession>A0A7K9D842</accession>
<name>A0A7K9D842_9AVES</name>
<keyword evidence="3" id="KW-0804">Transcription</keyword>
<gene>
    <name evidence="6" type="primary">Gtf2e1_1</name>
    <name evidence="6" type="ORF">HEMCOM_R03852</name>
</gene>
<dbReference type="PANTHER" id="PTHR13097">
    <property type="entry name" value="TRANSCRIPTION INITIATION FACTOR IIE, ALPHA SUBUNIT"/>
    <property type="match status" value="1"/>
</dbReference>
<feature type="region of interest" description="Disordered" evidence="4">
    <location>
        <begin position="330"/>
        <end position="382"/>
    </location>
</feature>
<dbReference type="SMART" id="SM00531">
    <property type="entry name" value="TFIIE"/>
    <property type="match status" value="1"/>
</dbReference>
<comment type="caution">
    <text evidence="6">The sequence shown here is derived from an EMBL/GenBank/DDBJ whole genome shotgun (WGS) entry which is preliminary data.</text>
</comment>